<dbReference type="InterPro" id="IPR003439">
    <property type="entry name" value="ABC_transporter-like_ATP-bd"/>
</dbReference>
<dbReference type="PROSITE" id="PS00211">
    <property type="entry name" value="ABC_TRANSPORTER_1"/>
    <property type="match status" value="1"/>
</dbReference>
<dbReference type="SUPFAM" id="SSF52540">
    <property type="entry name" value="P-loop containing nucleoside triphosphate hydrolases"/>
    <property type="match status" value="1"/>
</dbReference>
<dbReference type="PANTHER" id="PTHR43166">
    <property type="entry name" value="AMINO ACID IMPORT ATP-BINDING PROTEIN"/>
    <property type="match status" value="1"/>
</dbReference>
<accession>A0A7S7M8J7</accession>
<evidence type="ECO:0000256" key="6">
    <source>
        <dbReference type="ARBA" id="ARBA00022970"/>
    </source>
</evidence>
<keyword evidence="3" id="KW-0547">Nucleotide-binding</keyword>
<evidence type="ECO:0000313" key="9">
    <source>
        <dbReference type="EMBL" id="QOY60717.1"/>
    </source>
</evidence>
<dbReference type="InterPro" id="IPR027417">
    <property type="entry name" value="P-loop_NTPase"/>
</dbReference>
<evidence type="ECO:0000256" key="2">
    <source>
        <dbReference type="ARBA" id="ARBA00022475"/>
    </source>
</evidence>
<evidence type="ECO:0000256" key="1">
    <source>
        <dbReference type="ARBA" id="ARBA00022448"/>
    </source>
</evidence>
<protein>
    <submittedName>
        <fullName evidence="9">ATP-binding cassette domain-containing protein</fullName>
    </submittedName>
</protein>
<dbReference type="GO" id="GO:0016887">
    <property type="term" value="F:ATP hydrolysis activity"/>
    <property type="evidence" value="ECO:0007669"/>
    <property type="project" value="InterPro"/>
</dbReference>
<dbReference type="PANTHER" id="PTHR43166:SF30">
    <property type="entry name" value="METHIONINE IMPORT ATP-BINDING PROTEIN METN"/>
    <property type="match status" value="1"/>
</dbReference>
<keyword evidence="4 9" id="KW-0067">ATP-binding</keyword>
<name>A0A7S7M8J7_9ACTN</name>
<dbReference type="Gene3D" id="3.40.50.300">
    <property type="entry name" value="P-loop containing nucleotide triphosphate hydrolases"/>
    <property type="match status" value="1"/>
</dbReference>
<keyword evidence="7" id="KW-0472">Membrane</keyword>
<dbReference type="InterPro" id="IPR050086">
    <property type="entry name" value="MetN_ABC_transporter-like"/>
</dbReference>
<dbReference type="InterPro" id="IPR017871">
    <property type="entry name" value="ABC_transporter-like_CS"/>
</dbReference>
<dbReference type="SMART" id="SM00382">
    <property type="entry name" value="AAA"/>
    <property type="match status" value="1"/>
</dbReference>
<dbReference type="InterPro" id="IPR041701">
    <property type="entry name" value="MetN_ABC"/>
</dbReference>
<evidence type="ECO:0000256" key="5">
    <source>
        <dbReference type="ARBA" id="ARBA00022967"/>
    </source>
</evidence>
<keyword evidence="10" id="KW-1185">Reference proteome</keyword>
<evidence type="ECO:0000256" key="7">
    <source>
        <dbReference type="ARBA" id="ARBA00023136"/>
    </source>
</evidence>
<evidence type="ECO:0000256" key="3">
    <source>
        <dbReference type="ARBA" id="ARBA00022741"/>
    </source>
</evidence>
<sequence length="276" mass="28859">MIELRDITKSFATPAGPVHALSGVSLTIPTGEVFGIIGESGAGKSTLVRCINLLERPTSGSVVFDGRDVTSLTGSELRELRSNIGMIFQNFSLFQQRTVWDNVIFPATLSAAHGRLSAEDSVENRAYELLSIVGLEGREQAYPGQLSGGQQQRVAIARALMTRPNTLLCDEATSALDTLTTSSVLDLLAQINRELGVTIVLITHSLAVARRICGHIAVMESGRVVEEGTAAEVLGNPQAAVTRALLQFEGAGTPATAGAPAAVAGTAAPIGPEEVA</sequence>
<reference evidence="9 10" key="1">
    <citation type="submission" date="2020-10" db="EMBL/GenBank/DDBJ databases">
        <title>Olsenella immobilis sp.nov., isolated from the mud in a fermentation cellar used for the production of Chinese strong-flavoured liquor.</title>
        <authorList>
            <person name="Lu L."/>
        </authorList>
    </citation>
    <scope>NUCLEOTIDE SEQUENCE [LARGE SCALE GENOMIC DNA]</scope>
    <source>
        <strain evidence="9 10">LZLJ-2</strain>
    </source>
</reference>
<dbReference type="Proteomes" id="UP000593735">
    <property type="component" value="Chromosome"/>
</dbReference>
<organism evidence="9 10">
    <name type="scientific">Thermophilibacter immobilis</name>
    <dbReference type="NCBI Taxonomy" id="2779519"/>
    <lineage>
        <taxon>Bacteria</taxon>
        <taxon>Bacillati</taxon>
        <taxon>Actinomycetota</taxon>
        <taxon>Coriobacteriia</taxon>
        <taxon>Coriobacteriales</taxon>
        <taxon>Atopobiaceae</taxon>
        <taxon>Thermophilibacter</taxon>
    </lineage>
</organism>
<evidence type="ECO:0000313" key="10">
    <source>
        <dbReference type="Proteomes" id="UP000593735"/>
    </source>
</evidence>
<proteinExistence type="predicted"/>
<evidence type="ECO:0000256" key="4">
    <source>
        <dbReference type="ARBA" id="ARBA00022840"/>
    </source>
</evidence>
<dbReference type="GO" id="GO:0005524">
    <property type="term" value="F:ATP binding"/>
    <property type="evidence" value="ECO:0007669"/>
    <property type="project" value="UniProtKB-KW"/>
</dbReference>
<dbReference type="AlphaFoldDB" id="A0A7S7M8J7"/>
<keyword evidence="5" id="KW-1278">Translocase</keyword>
<feature type="domain" description="ABC transporter" evidence="8">
    <location>
        <begin position="2"/>
        <end position="246"/>
    </location>
</feature>
<dbReference type="KEGG" id="tio:INP52_00365"/>
<keyword evidence="6" id="KW-0029">Amino-acid transport</keyword>
<dbReference type="Pfam" id="PF00005">
    <property type="entry name" value="ABC_tran"/>
    <property type="match status" value="1"/>
</dbReference>
<gene>
    <name evidence="9" type="ORF">INP52_00365</name>
</gene>
<dbReference type="GO" id="GO:0006865">
    <property type="term" value="P:amino acid transport"/>
    <property type="evidence" value="ECO:0007669"/>
    <property type="project" value="UniProtKB-KW"/>
</dbReference>
<evidence type="ECO:0000259" key="8">
    <source>
        <dbReference type="PROSITE" id="PS50893"/>
    </source>
</evidence>
<keyword evidence="1" id="KW-0813">Transport</keyword>
<dbReference type="CDD" id="cd03258">
    <property type="entry name" value="ABC_MetN_methionine_transporter"/>
    <property type="match status" value="1"/>
</dbReference>
<dbReference type="InterPro" id="IPR003593">
    <property type="entry name" value="AAA+_ATPase"/>
</dbReference>
<dbReference type="EMBL" id="CP063767">
    <property type="protein sequence ID" value="QOY60717.1"/>
    <property type="molecule type" value="Genomic_DNA"/>
</dbReference>
<dbReference type="PROSITE" id="PS50893">
    <property type="entry name" value="ABC_TRANSPORTER_2"/>
    <property type="match status" value="1"/>
</dbReference>
<keyword evidence="2" id="KW-1003">Cell membrane</keyword>